<comment type="function">
    <text evidence="9">Involved in the cellular defense against the biological effects of O6-methylguanine (O6-MeG) and O4-methylthymine (O4-MeT) in DNA. Repairs the methylated nucleobase in DNA by stoichiometrically transferring the methyl group to a cysteine residue in the enzyme. This is a suicide reaction: the enzyme is irreversibly inactivated.</text>
</comment>
<dbReference type="InterPro" id="IPR036217">
    <property type="entry name" value="MethylDNA_cys_MeTrfase_DNAb"/>
</dbReference>
<feature type="domain" description="Methylguanine DNA methyltransferase ribonuclease-like" evidence="11">
    <location>
        <begin position="10"/>
        <end position="77"/>
    </location>
</feature>
<dbReference type="PANTHER" id="PTHR10815">
    <property type="entry name" value="METHYLATED-DNA--PROTEIN-CYSTEINE METHYLTRANSFERASE"/>
    <property type="match status" value="1"/>
</dbReference>
<dbReference type="InterPro" id="IPR008332">
    <property type="entry name" value="MethylG_MeTrfase_N"/>
</dbReference>
<feature type="active site" description="Nucleophile; methyl group acceptor" evidence="9">
    <location>
        <position position="133"/>
    </location>
</feature>
<dbReference type="GO" id="GO:0006307">
    <property type="term" value="P:DNA alkylation repair"/>
    <property type="evidence" value="ECO:0007669"/>
    <property type="project" value="UniProtKB-UniRule"/>
</dbReference>
<keyword evidence="13" id="KW-1185">Reference proteome</keyword>
<keyword evidence="7 9" id="KW-0234">DNA repair</keyword>
<evidence type="ECO:0000259" key="10">
    <source>
        <dbReference type="Pfam" id="PF01035"/>
    </source>
</evidence>
<dbReference type="CDD" id="cd06445">
    <property type="entry name" value="ATase"/>
    <property type="match status" value="1"/>
</dbReference>
<gene>
    <name evidence="12" type="ORF">KP803_12675</name>
</gene>
<proteinExistence type="inferred from homology"/>
<dbReference type="InterPro" id="IPR036631">
    <property type="entry name" value="MGMT_N_sf"/>
</dbReference>
<dbReference type="SUPFAM" id="SSF53155">
    <property type="entry name" value="Methylated DNA-protein cysteine methyltransferase domain"/>
    <property type="match status" value="1"/>
</dbReference>
<keyword evidence="4 9" id="KW-0489">Methyltransferase</keyword>
<protein>
    <recommendedName>
        <fullName evidence="9">Methylated-DNA--protein-cysteine methyltransferase</fullName>
        <ecNumber evidence="9">2.1.1.63</ecNumber>
    </recommendedName>
    <alternativeName>
        <fullName evidence="9">6-O-methylguanine-DNA methyltransferase</fullName>
        <shortName evidence="9">MGMT</shortName>
    </alternativeName>
    <alternativeName>
        <fullName evidence="9">O-6-methylguanine-DNA-alkyltransferase</fullName>
    </alternativeName>
</protein>
<evidence type="ECO:0000256" key="3">
    <source>
        <dbReference type="ARBA" id="ARBA00022490"/>
    </source>
</evidence>
<keyword evidence="3 9" id="KW-0963">Cytoplasm</keyword>
<evidence type="ECO:0000256" key="8">
    <source>
        <dbReference type="ARBA" id="ARBA00049348"/>
    </source>
</evidence>
<comment type="caution">
    <text evidence="12">The sequence shown here is derived from an EMBL/GenBank/DDBJ whole genome shotgun (WGS) entry which is preliminary data.</text>
</comment>
<dbReference type="PROSITE" id="PS00374">
    <property type="entry name" value="MGMT"/>
    <property type="match status" value="1"/>
</dbReference>
<dbReference type="SUPFAM" id="SSF46767">
    <property type="entry name" value="Methylated DNA-protein cysteine methyltransferase, C-terminal domain"/>
    <property type="match status" value="1"/>
</dbReference>
<dbReference type="HAMAP" id="MF_00772">
    <property type="entry name" value="OGT"/>
    <property type="match status" value="1"/>
</dbReference>
<name>A0A9X2BK50_9VIBR</name>
<comment type="catalytic activity">
    <reaction evidence="1 9">
        <text>a 4-O-methyl-thymidine in DNA + L-cysteinyl-[protein] = a thymidine in DNA + S-methyl-L-cysteinyl-[protein]</text>
        <dbReference type="Rhea" id="RHEA:53428"/>
        <dbReference type="Rhea" id="RHEA-COMP:10131"/>
        <dbReference type="Rhea" id="RHEA-COMP:10132"/>
        <dbReference type="Rhea" id="RHEA-COMP:13555"/>
        <dbReference type="Rhea" id="RHEA-COMP:13556"/>
        <dbReference type="ChEBI" id="CHEBI:29950"/>
        <dbReference type="ChEBI" id="CHEBI:82612"/>
        <dbReference type="ChEBI" id="CHEBI:137386"/>
        <dbReference type="ChEBI" id="CHEBI:137387"/>
        <dbReference type="EC" id="2.1.1.63"/>
    </reaction>
</comment>
<comment type="subcellular location">
    <subcellularLocation>
        <location evidence="9">Cytoplasm</location>
    </subcellularLocation>
</comment>
<dbReference type="Pfam" id="PF01035">
    <property type="entry name" value="DNA_binding_1"/>
    <property type="match status" value="1"/>
</dbReference>
<evidence type="ECO:0000256" key="5">
    <source>
        <dbReference type="ARBA" id="ARBA00022679"/>
    </source>
</evidence>
<comment type="miscellaneous">
    <text evidence="9">This enzyme catalyzes only one turnover and therefore is not strictly catalytic. According to one definition, an enzyme is a biocatalyst that acts repeatedly and over many reaction cycles.</text>
</comment>
<dbReference type="FunFam" id="1.10.10.10:FF:000214">
    <property type="entry name" value="Methylated-DNA--protein-cysteine methyltransferase"/>
    <property type="match status" value="1"/>
</dbReference>
<organism evidence="12 13">
    <name type="scientific">Vibrio amylolyticus</name>
    <dbReference type="NCBI Taxonomy" id="2847292"/>
    <lineage>
        <taxon>Bacteria</taxon>
        <taxon>Pseudomonadati</taxon>
        <taxon>Pseudomonadota</taxon>
        <taxon>Gammaproteobacteria</taxon>
        <taxon>Vibrionales</taxon>
        <taxon>Vibrionaceae</taxon>
        <taxon>Vibrio</taxon>
    </lineage>
</organism>
<evidence type="ECO:0000313" key="12">
    <source>
        <dbReference type="EMBL" id="MCK6264127.1"/>
    </source>
</evidence>
<evidence type="ECO:0000256" key="2">
    <source>
        <dbReference type="ARBA" id="ARBA00008711"/>
    </source>
</evidence>
<dbReference type="InterPro" id="IPR023546">
    <property type="entry name" value="MGMT"/>
</dbReference>
<dbReference type="NCBIfam" id="TIGR00589">
    <property type="entry name" value="ogt"/>
    <property type="match status" value="1"/>
</dbReference>
<dbReference type="InterPro" id="IPR001497">
    <property type="entry name" value="MethylDNA_cys_MeTrfase_AS"/>
</dbReference>
<reference evidence="12" key="1">
    <citation type="submission" date="2021-11" db="EMBL/GenBank/DDBJ databases">
        <title>Vibrio ZSDE26 sp. nov. and Vibrio ZSDZ34 sp. nov., isolated from coastal seawater in Qingdao.</title>
        <authorList>
            <person name="Zhang P."/>
        </authorList>
    </citation>
    <scope>NUCLEOTIDE SEQUENCE</scope>
    <source>
        <strain evidence="12">ZSDE26</strain>
    </source>
</reference>
<keyword evidence="6 9" id="KW-0227">DNA damage</keyword>
<evidence type="ECO:0000259" key="11">
    <source>
        <dbReference type="Pfam" id="PF02870"/>
    </source>
</evidence>
<dbReference type="RefSeq" id="WP_248009202.1">
    <property type="nucleotide sequence ID" value="NZ_JAJHVV010000007.1"/>
</dbReference>
<evidence type="ECO:0000256" key="4">
    <source>
        <dbReference type="ARBA" id="ARBA00022603"/>
    </source>
</evidence>
<sequence length="164" mass="18365">MNQLTALPRFSYYQSPLGALTLQANEHGLLGVWFPIHTTQPAQLGQRDDTFPILKETKRQLDEYFSMQRRAFSLPVASLGTDFQQQVWRALCMIPYGETWSYQQLAETIENPKAVRAVGLANGKNPVSIIVPCHRVIGKNGKLTGYAGGTEIKKNLLKLEGFLT</sequence>
<comment type="catalytic activity">
    <reaction evidence="8 9">
        <text>a 6-O-methyl-2'-deoxyguanosine in DNA + L-cysteinyl-[protein] = S-methyl-L-cysteinyl-[protein] + a 2'-deoxyguanosine in DNA</text>
        <dbReference type="Rhea" id="RHEA:24000"/>
        <dbReference type="Rhea" id="RHEA-COMP:10131"/>
        <dbReference type="Rhea" id="RHEA-COMP:10132"/>
        <dbReference type="Rhea" id="RHEA-COMP:11367"/>
        <dbReference type="Rhea" id="RHEA-COMP:11368"/>
        <dbReference type="ChEBI" id="CHEBI:29950"/>
        <dbReference type="ChEBI" id="CHEBI:82612"/>
        <dbReference type="ChEBI" id="CHEBI:85445"/>
        <dbReference type="ChEBI" id="CHEBI:85448"/>
        <dbReference type="EC" id="2.1.1.63"/>
    </reaction>
</comment>
<dbReference type="PANTHER" id="PTHR10815:SF5">
    <property type="entry name" value="METHYLATED-DNA--PROTEIN-CYSTEINE METHYLTRANSFERASE"/>
    <property type="match status" value="1"/>
</dbReference>
<evidence type="ECO:0000313" key="13">
    <source>
        <dbReference type="Proteomes" id="UP001139559"/>
    </source>
</evidence>
<evidence type="ECO:0000256" key="1">
    <source>
        <dbReference type="ARBA" id="ARBA00001286"/>
    </source>
</evidence>
<dbReference type="InterPro" id="IPR036388">
    <property type="entry name" value="WH-like_DNA-bd_sf"/>
</dbReference>
<dbReference type="Pfam" id="PF02870">
    <property type="entry name" value="Methyltransf_1N"/>
    <property type="match status" value="1"/>
</dbReference>
<dbReference type="EMBL" id="JAJHVV010000007">
    <property type="protein sequence ID" value="MCK6264127.1"/>
    <property type="molecule type" value="Genomic_DNA"/>
</dbReference>
<keyword evidence="5 9" id="KW-0808">Transferase</keyword>
<evidence type="ECO:0000256" key="9">
    <source>
        <dbReference type="HAMAP-Rule" id="MF_00772"/>
    </source>
</evidence>
<dbReference type="AlphaFoldDB" id="A0A9X2BK50"/>
<dbReference type="GO" id="GO:0032259">
    <property type="term" value="P:methylation"/>
    <property type="evidence" value="ECO:0007669"/>
    <property type="project" value="UniProtKB-KW"/>
</dbReference>
<dbReference type="Proteomes" id="UP001139559">
    <property type="component" value="Unassembled WGS sequence"/>
</dbReference>
<feature type="domain" description="Methylated-DNA-[protein]-cysteine S-methyltransferase DNA binding" evidence="10">
    <location>
        <begin position="82"/>
        <end position="161"/>
    </location>
</feature>
<dbReference type="Gene3D" id="3.30.160.70">
    <property type="entry name" value="Methylated DNA-protein cysteine methyltransferase domain"/>
    <property type="match status" value="1"/>
</dbReference>
<comment type="similarity">
    <text evidence="2 9">Belongs to the MGMT family.</text>
</comment>
<accession>A0A9X2BK50</accession>
<dbReference type="InterPro" id="IPR014048">
    <property type="entry name" value="MethylDNA_cys_MeTrfase_DNA-bd"/>
</dbReference>
<dbReference type="Gene3D" id="1.10.10.10">
    <property type="entry name" value="Winged helix-like DNA-binding domain superfamily/Winged helix DNA-binding domain"/>
    <property type="match status" value="1"/>
</dbReference>
<dbReference type="GO" id="GO:0005737">
    <property type="term" value="C:cytoplasm"/>
    <property type="evidence" value="ECO:0007669"/>
    <property type="project" value="UniProtKB-SubCell"/>
</dbReference>
<dbReference type="EC" id="2.1.1.63" evidence="9"/>
<evidence type="ECO:0000256" key="6">
    <source>
        <dbReference type="ARBA" id="ARBA00022763"/>
    </source>
</evidence>
<evidence type="ECO:0000256" key="7">
    <source>
        <dbReference type="ARBA" id="ARBA00023204"/>
    </source>
</evidence>
<dbReference type="GO" id="GO:0003908">
    <property type="term" value="F:methylated-DNA-[protein]-cysteine S-methyltransferase activity"/>
    <property type="evidence" value="ECO:0007669"/>
    <property type="project" value="UniProtKB-UniRule"/>
</dbReference>